<organism evidence="2 3">
    <name type="scientific">Modicella reniformis</name>
    <dbReference type="NCBI Taxonomy" id="1440133"/>
    <lineage>
        <taxon>Eukaryota</taxon>
        <taxon>Fungi</taxon>
        <taxon>Fungi incertae sedis</taxon>
        <taxon>Mucoromycota</taxon>
        <taxon>Mortierellomycotina</taxon>
        <taxon>Mortierellomycetes</taxon>
        <taxon>Mortierellales</taxon>
        <taxon>Mortierellaceae</taxon>
        <taxon>Modicella</taxon>
    </lineage>
</organism>
<feature type="compositionally biased region" description="Polar residues" evidence="1">
    <location>
        <begin position="1"/>
        <end position="17"/>
    </location>
</feature>
<dbReference type="OrthoDB" id="10596306at2759"/>
<protein>
    <submittedName>
        <fullName evidence="2">Uncharacterized protein</fullName>
    </submittedName>
</protein>
<feature type="region of interest" description="Disordered" evidence="1">
    <location>
        <begin position="95"/>
        <end position="193"/>
    </location>
</feature>
<proteinExistence type="predicted"/>
<sequence>TPVSPALVLTTSESTSANDDHGRDYTWTKESRLEQVNVECCSQLSLATMTRIKDLALERQSALERQGRKKGRIWIENEHDMMMTRLAMERGPELPASRLGTNITSCSSSDSSISTDLPAQQEQIEQQESPTQQAPPPPPQVSNIVVPQEEEEEEGEEEEGEEEEGEEEEEEEDDDYDDDFMMMMTAAATEVVA</sequence>
<evidence type="ECO:0000256" key="1">
    <source>
        <dbReference type="SAM" id="MobiDB-lite"/>
    </source>
</evidence>
<keyword evidence="3" id="KW-1185">Reference proteome</keyword>
<evidence type="ECO:0000313" key="3">
    <source>
        <dbReference type="Proteomes" id="UP000749646"/>
    </source>
</evidence>
<dbReference type="Proteomes" id="UP000749646">
    <property type="component" value="Unassembled WGS sequence"/>
</dbReference>
<feature type="compositionally biased region" description="Acidic residues" evidence="1">
    <location>
        <begin position="148"/>
        <end position="180"/>
    </location>
</feature>
<feature type="compositionally biased region" description="Low complexity" evidence="1">
    <location>
        <begin position="103"/>
        <end position="116"/>
    </location>
</feature>
<feature type="region of interest" description="Disordered" evidence="1">
    <location>
        <begin position="1"/>
        <end position="23"/>
    </location>
</feature>
<comment type="caution">
    <text evidence="2">The sequence shown here is derived from an EMBL/GenBank/DDBJ whole genome shotgun (WGS) entry which is preliminary data.</text>
</comment>
<feature type="non-terminal residue" evidence="2">
    <location>
        <position position="193"/>
    </location>
</feature>
<accession>A0A9P6MEA5</accession>
<name>A0A9P6MEA5_9FUNG</name>
<evidence type="ECO:0000313" key="2">
    <source>
        <dbReference type="EMBL" id="KAF9994827.1"/>
    </source>
</evidence>
<gene>
    <name evidence="2" type="ORF">BGZ65_009542</name>
</gene>
<dbReference type="EMBL" id="JAAAHW010001484">
    <property type="protein sequence ID" value="KAF9994827.1"/>
    <property type="molecule type" value="Genomic_DNA"/>
</dbReference>
<dbReference type="AlphaFoldDB" id="A0A9P6MEA5"/>
<reference evidence="2" key="1">
    <citation type="journal article" date="2020" name="Fungal Divers.">
        <title>Resolving the Mortierellaceae phylogeny through synthesis of multi-gene phylogenetics and phylogenomics.</title>
        <authorList>
            <person name="Vandepol N."/>
            <person name="Liber J."/>
            <person name="Desiro A."/>
            <person name="Na H."/>
            <person name="Kennedy M."/>
            <person name="Barry K."/>
            <person name="Grigoriev I.V."/>
            <person name="Miller A.N."/>
            <person name="O'Donnell K."/>
            <person name="Stajich J.E."/>
            <person name="Bonito G."/>
        </authorList>
    </citation>
    <scope>NUCLEOTIDE SEQUENCE</scope>
    <source>
        <strain evidence="2">MES-2147</strain>
    </source>
</reference>